<dbReference type="Proteomes" id="UP000286576">
    <property type="component" value="Unassembled WGS sequence"/>
</dbReference>
<keyword evidence="3" id="KW-1185">Reference proteome</keyword>
<organism evidence="2 3">
    <name type="scientific">Aurantiacibacter zhengii</name>
    <dbReference type="NCBI Taxonomy" id="2307003"/>
    <lineage>
        <taxon>Bacteria</taxon>
        <taxon>Pseudomonadati</taxon>
        <taxon>Pseudomonadota</taxon>
        <taxon>Alphaproteobacteria</taxon>
        <taxon>Sphingomonadales</taxon>
        <taxon>Erythrobacteraceae</taxon>
        <taxon>Aurantiacibacter</taxon>
    </lineage>
</organism>
<dbReference type="InterPro" id="IPR021255">
    <property type="entry name" value="DUF2807"/>
</dbReference>
<dbReference type="Gene3D" id="2.160.20.120">
    <property type="match status" value="1"/>
</dbReference>
<sequence length="242" mass="23951">MAIAAAAGLAGCDNVDIQFGDTEGVPLAELDLSGDAPASFVLAAPDSVVITDGEEFTIDVEGSAEAQDRLRFALDGDSLAVHRQKGDWPDGDLATINITMPAPESLVMAGSGSITTDAMASRAEITMAGSGTITANGIAAESMEVTVAGSGTVAATGTTDQLELTVAGSGSADMGGLEAERAEVTVAGSGDAAFASNGTVDASIVGSGNVRVRGSARCDVSSVGSGELICEEGTTEGTEEEV</sequence>
<dbReference type="AlphaFoldDB" id="A0A418NTD5"/>
<dbReference type="Pfam" id="PF10988">
    <property type="entry name" value="DUF2807"/>
    <property type="match status" value="1"/>
</dbReference>
<reference evidence="2 3" key="1">
    <citation type="submission" date="2018-08" db="EMBL/GenBank/DDBJ databases">
        <title>Erythrobacter zhengii sp.nov., a bacterium isolated from deep-sea sediment.</title>
        <authorList>
            <person name="Fang C."/>
            <person name="Wu Y.-H."/>
            <person name="Sun C."/>
            <person name="Wang H."/>
            <person name="Cheng H."/>
            <person name="Meng F.-X."/>
            <person name="Wang C.-S."/>
            <person name="Xu X.-W."/>
        </authorList>
    </citation>
    <scope>NUCLEOTIDE SEQUENCE [LARGE SCALE GENOMIC DNA]</scope>
    <source>
        <strain evidence="2 3">V18</strain>
    </source>
</reference>
<evidence type="ECO:0000313" key="3">
    <source>
        <dbReference type="Proteomes" id="UP000286576"/>
    </source>
</evidence>
<dbReference type="PANTHER" id="PTHR39200:SF1">
    <property type="entry name" value="AUTO-TRANSPORTER ADHESIN HEAD GIN DOMAIN-CONTAINING PROTEIN-RELATED"/>
    <property type="match status" value="1"/>
</dbReference>
<evidence type="ECO:0000313" key="2">
    <source>
        <dbReference type="EMBL" id="RIV86900.1"/>
    </source>
</evidence>
<dbReference type="OrthoDB" id="7425768at2"/>
<protein>
    <submittedName>
        <fullName evidence="2">DUF2807 domain-containing protein</fullName>
    </submittedName>
</protein>
<gene>
    <name evidence="2" type="ORF">D2V07_07540</name>
</gene>
<accession>A0A418NTD5</accession>
<name>A0A418NTD5_9SPHN</name>
<dbReference type="PANTHER" id="PTHR39200">
    <property type="entry name" value="HYPOTHETICAL EXPORTED PROTEIN"/>
    <property type="match status" value="1"/>
</dbReference>
<dbReference type="EMBL" id="QXFL01000003">
    <property type="protein sequence ID" value="RIV86900.1"/>
    <property type="molecule type" value="Genomic_DNA"/>
</dbReference>
<comment type="caution">
    <text evidence="2">The sequence shown here is derived from an EMBL/GenBank/DDBJ whole genome shotgun (WGS) entry which is preliminary data.</text>
</comment>
<feature type="domain" description="Putative auto-transporter adhesin head GIN" evidence="1">
    <location>
        <begin position="44"/>
        <end position="216"/>
    </location>
</feature>
<proteinExistence type="predicted"/>
<evidence type="ECO:0000259" key="1">
    <source>
        <dbReference type="Pfam" id="PF10988"/>
    </source>
</evidence>